<reference evidence="9" key="2">
    <citation type="submission" date="2021-04" db="EMBL/GenBank/DDBJ databases">
        <authorList>
            <person name="Gilroy R."/>
        </authorList>
    </citation>
    <scope>NUCLEOTIDE SEQUENCE</scope>
    <source>
        <strain evidence="9">ChiGjej6B6-14162</strain>
    </source>
</reference>
<dbReference type="GO" id="GO:1990281">
    <property type="term" value="C:efflux pump complex"/>
    <property type="evidence" value="ECO:0007669"/>
    <property type="project" value="TreeGrafter"/>
</dbReference>
<dbReference type="GO" id="GO:0015288">
    <property type="term" value="F:porin activity"/>
    <property type="evidence" value="ECO:0007669"/>
    <property type="project" value="TreeGrafter"/>
</dbReference>
<feature type="chain" id="PRO_5038854956" evidence="8">
    <location>
        <begin position="21"/>
        <end position="427"/>
    </location>
</feature>
<dbReference type="PANTHER" id="PTHR30026">
    <property type="entry name" value="OUTER MEMBRANE PROTEIN TOLC"/>
    <property type="match status" value="1"/>
</dbReference>
<accession>A0A9D2BGU3</accession>
<evidence type="ECO:0000313" key="10">
    <source>
        <dbReference type="Proteomes" id="UP000886740"/>
    </source>
</evidence>
<dbReference type="GO" id="GO:0009279">
    <property type="term" value="C:cell outer membrane"/>
    <property type="evidence" value="ECO:0007669"/>
    <property type="project" value="UniProtKB-SubCell"/>
</dbReference>
<evidence type="ECO:0000256" key="2">
    <source>
        <dbReference type="ARBA" id="ARBA00007613"/>
    </source>
</evidence>
<evidence type="ECO:0000256" key="6">
    <source>
        <dbReference type="ARBA" id="ARBA00023136"/>
    </source>
</evidence>
<evidence type="ECO:0000256" key="5">
    <source>
        <dbReference type="ARBA" id="ARBA00022692"/>
    </source>
</evidence>
<dbReference type="Gene3D" id="1.20.1600.10">
    <property type="entry name" value="Outer membrane efflux proteins (OEP)"/>
    <property type="match status" value="1"/>
</dbReference>
<comment type="caution">
    <text evidence="9">The sequence shown here is derived from an EMBL/GenBank/DDBJ whole genome shotgun (WGS) entry which is preliminary data.</text>
</comment>
<evidence type="ECO:0000256" key="8">
    <source>
        <dbReference type="SAM" id="SignalP"/>
    </source>
</evidence>
<dbReference type="Proteomes" id="UP000886740">
    <property type="component" value="Unassembled WGS sequence"/>
</dbReference>
<dbReference type="PANTHER" id="PTHR30026:SF20">
    <property type="entry name" value="OUTER MEMBRANE PROTEIN TOLC"/>
    <property type="match status" value="1"/>
</dbReference>
<dbReference type="Pfam" id="PF02321">
    <property type="entry name" value="OEP"/>
    <property type="match status" value="1"/>
</dbReference>
<comment type="subcellular location">
    <subcellularLocation>
        <location evidence="1">Cell outer membrane</location>
    </subcellularLocation>
</comment>
<gene>
    <name evidence="9" type="ORF">H9977_11670</name>
</gene>
<protein>
    <submittedName>
        <fullName evidence="9">TolC family protein</fullName>
    </submittedName>
</protein>
<dbReference type="AlphaFoldDB" id="A0A9D2BGU3"/>
<keyword evidence="7" id="KW-0998">Cell outer membrane</keyword>
<reference evidence="9" key="1">
    <citation type="journal article" date="2021" name="PeerJ">
        <title>Extensive microbial diversity within the chicken gut microbiome revealed by metagenomics and culture.</title>
        <authorList>
            <person name="Gilroy R."/>
            <person name="Ravi A."/>
            <person name="Getino M."/>
            <person name="Pursley I."/>
            <person name="Horton D.L."/>
            <person name="Alikhan N.F."/>
            <person name="Baker D."/>
            <person name="Gharbi K."/>
            <person name="Hall N."/>
            <person name="Watson M."/>
            <person name="Adriaenssens E.M."/>
            <person name="Foster-Nyarko E."/>
            <person name="Jarju S."/>
            <person name="Secka A."/>
            <person name="Antonio M."/>
            <person name="Oren A."/>
            <person name="Chaudhuri R.R."/>
            <person name="La Ragione R."/>
            <person name="Hildebrand F."/>
            <person name="Pallen M.J."/>
        </authorList>
    </citation>
    <scope>NUCLEOTIDE SEQUENCE</scope>
    <source>
        <strain evidence="9">ChiGjej6B6-14162</strain>
    </source>
</reference>
<name>A0A9D2BGU3_9BACT</name>
<dbReference type="InterPro" id="IPR051906">
    <property type="entry name" value="TolC-like"/>
</dbReference>
<feature type="signal peptide" evidence="8">
    <location>
        <begin position="1"/>
        <end position="20"/>
    </location>
</feature>
<evidence type="ECO:0000256" key="3">
    <source>
        <dbReference type="ARBA" id="ARBA00022448"/>
    </source>
</evidence>
<keyword evidence="5" id="KW-0812">Transmembrane</keyword>
<dbReference type="SUPFAM" id="SSF56954">
    <property type="entry name" value="Outer membrane efflux proteins (OEP)"/>
    <property type="match status" value="1"/>
</dbReference>
<evidence type="ECO:0000256" key="7">
    <source>
        <dbReference type="ARBA" id="ARBA00023237"/>
    </source>
</evidence>
<dbReference type="GO" id="GO:0015562">
    <property type="term" value="F:efflux transmembrane transporter activity"/>
    <property type="evidence" value="ECO:0007669"/>
    <property type="project" value="InterPro"/>
</dbReference>
<keyword evidence="4" id="KW-1134">Transmembrane beta strand</keyword>
<evidence type="ECO:0000313" key="9">
    <source>
        <dbReference type="EMBL" id="HIX75671.1"/>
    </source>
</evidence>
<comment type="similarity">
    <text evidence="2">Belongs to the outer membrane factor (OMF) (TC 1.B.17) family.</text>
</comment>
<keyword evidence="8" id="KW-0732">Signal</keyword>
<keyword evidence="6" id="KW-0472">Membrane</keyword>
<proteinExistence type="inferred from homology"/>
<evidence type="ECO:0000256" key="1">
    <source>
        <dbReference type="ARBA" id="ARBA00004442"/>
    </source>
</evidence>
<keyword evidence="3" id="KW-0813">Transport</keyword>
<sequence length="427" mass="48473">MRRRGLLVVALCLFGIGLCAGQASLSLTECYALARANYPLIKRMDLIDRSESYSLDNAAKAWLPQVNVSAQASYQSDVTKLPFDQEKISALIPGFEIPVLDKDQYRAVAEVNQMIWDGGGTRATKAVVRAEAEVSKSQLENDLYLLNDRVNQLYFGCLLQDELLEQNRLLLADLEVNLARVEAMERNGVANRSDWESLRVAQLEARQQRVGIEASRVAFRRMLAELIGLSADSLRLETPADPGLLSMTVARPELRYFEALENLSQTRERQLTAGWMPRVGAFVQGGYGRPGLDMLDVDFAAYYVAGIRLTWNLGKLYTLANDRRKLATERREIEARRETFLLNTRLDLLNRQEEIRRLSEQLRDDEEIIELRTSVKEAAEAKLQNGVISVADLIREINAVDQARQAEAIRRLRRLMAIYDYIYVRGE</sequence>
<dbReference type="EMBL" id="DXEL01000080">
    <property type="protein sequence ID" value="HIX75671.1"/>
    <property type="molecule type" value="Genomic_DNA"/>
</dbReference>
<organism evidence="9 10">
    <name type="scientific">Candidatus Parabacteroides intestinipullorum</name>
    <dbReference type="NCBI Taxonomy" id="2838723"/>
    <lineage>
        <taxon>Bacteria</taxon>
        <taxon>Pseudomonadati</taxon>
        <taxon>Bacteroidota</taxon>
        <taxon>Bacteroidia</taxon>
        <taxon>Bacteroidales</taxon>
        <taxon>Tannerellaceae</taxon>
        <taxon>Parabacteroides</taxon>
    </lineage>
</organism>
<evidence type="ECO:0000256" key="4">
    <source>
        <dbReference type="ARBA" id="ARBA00022452"/>
    </source>
</evidence>
<dbReference type="InterPro" id="IPR003423">
    <property type="entry name" value="OMP_efflux"/>
</dbReference>